<sequence>MTTNNAAYQSNQTTNTANQHPEQRARDNIDRLLEQSGWIVQDMKAFNPTAGLASFRAVLSELEN</sequence>
<proteinExistence type="predicted"/>
<feature type="compositionally biased region" description="Polar residues" evidence="1">
    <location>
        <begin position="1"/>
        <end position="20"/>
    </location>
</feature>
<organism evidence="2">
    <name type="scientific">Faucicola osloensis</name>
    <name type="common">Moraxella osloensis</name>
    <dbReference type="NCBI Taxonomy" id="34062"/>
    <lineage>
        <taxon>Bacteria</taxon>
        <taxon>Pseudomonadati</taxon>
        <taxon>Pseudomonadota</taxon>
        <taxon>Gammaproteobacteria</taxon>
        <taxon>Moraxellales</taxon>
        <taxon>Moraxellaceae</taxon>
        <taxon>Faucicola</taxon>
    </lineage>
</organism>
<feature type="region of interest" description="Disordered" evidence="1">
    <location>
        <begin position="1"/>
        <end position="27"/>
    </location>
</feature>
<gene>
    <name evidence="2" type="ORF">YHS_02405</name>
</gene>
<reference evidence="2" key="1">
    <citation type="submission" date="2017-11" db="EMBL/GenBank/DDBJ databases">
        <title>Complete Genome Sequence from Moraxella oslensis YHS isolated from human skin.</title>
        <authorList>
            <person name="Lee K."/>
            <person name="Lim J.Y."/>
            <person name="Hwang I."/>
        </authorList>
    </citation>
    <scope>NUCLEOTIDE SEQUENCE</scope>
    <source>
        <strain evidence="2">YHS</strain>
    </source>
</reference>
<dbReference type="AlphaFoldDB" id="A0AAD0EXP9"/>
<accession>A0AAD0EXP9</accession>
<evidence type="ECO:0000256" key="1">
    <source>
        <dbReference type="SAM" id="MobiDB-lite"/>
    </source>
</evidence>
<name>A0AAD0EXP9_FAUOS</name>
<protein>
    <submittedName>
        <fullName evidence="2">Uncharacterized protein</fullName>
    </submittedName>
</protein>
<evidence type="ECO:0000313" key="2">
    <source>
        <dbReference type="EMBL" id="ATQ82774.1"/>
    </source>
</evidence>
<dbReference type="EMBL" id="CP024176">
    <property type="protein sequence ID" value="ATQ82774.1"/>
    <property type="molecule type" value="Genomic_DNA"/>
</dbReference>